<comment type="caution">
    <text evidence="15">The sequence shown here is derived from an EMBL/GenBank/DDBJ whole genome shotgun (WGS) entry which is preliminary data.</text>
</comment>
<feature type="domain" description="TonB-dependent receptor plug" evidence="14">
    <location>
        <begin position="44"/>
        <end position="149"/>
    </location>
</feature>
<evidence type="ECO:0000256" key="11">
    <source>
        <dbReference type="RuleBase" id="RU003357"/>
    </source>
</evidence>
<evidence type="ECO:0000259" key="14">
    <source>
        <dbReference type="Pfam" id="PF07715"/>
    </source>
</evidence>
<dbReference type="InterPro" id="IPR039426">
    <property type="entry name" value="TonB-dep_rcpt-like"/>
</dbReference>
<reference evidence="15 16" key="1">
    <citation type="submission" date="2019-12" db="EMBL/GenBank/DDBJ databases">
        <title>Shinella granuli gen. nov., sp. nov., and proposal of the reclassification of Zoogloea ramigera ATCC 19623 as Shinella zoogloeoides sp. nov.</title>
        <authorList>
            <person name="Gao J."/>
        </authorList>
    </citation>
    <scope>NUCLEOTIDE SEQUENCE [LARGE SCALE GENOMIC DNA]</scope>
    <source>
        <strain evidence="15 16">DSM 287</strain>
    </source>
</reference>
<keyword evidence="2 10" id="KW-0813">Transport</keyword>
<evidence type="ECO:0000256" key="9">
    <source>
        <dbReference type="ARBA" id="ARBA00023237"/>
    </source>
</evidence>
<evidence type="ECO:0000256" key="8">
    <source>
        <dbReference type="ARBA" id="ARBA00023136"/>
    </source>
</evidence>
<dbReference type="PROSITE" id="PS52016">
    <property type="entry name" value="TONB_DEPENDENT_REC_3"/>
    <property type="match status" value="1"/>
</dbReference>
<accession>A0A6N8TCY2</accession>
<feature type="chain" id="PRO_5026997412" evidence="12">
    <location>
        <begin position="22"/>
        <end position="635"/>
    </location>
</feature>
<protein>
    <submittedName>
        <fullName evidence="15">TonB-dependent receptor</fullName>
    </submittedName>
</protein>
<keyword evidence="7 11" id="KW-0798">TonB box</keyword>
<evidence type="ECO:0000256" key="1">
    <source>
        <dbReference type="ARBA" id="ARBA00004571"/>
    </source>
</evidence>
<dbReference type="CDD" id="cd01347">
    <property type="entry name" value="ligand_gated_channel"/>
    <property type="match status" value="1"/>
</dbReference>
<dbReference type="InterPro" id="IPR000531">
    <property type="entry name" value="Beta-barrel_TonB"/>
</dbReference>
<evidence type="ECO:0000313" key="15">
    <source>
        <dbReference type="EMBL" id="MXO01123.1"/>
    </source>
</evidence>
<evidence type="ECO:0000256" key="4">
    <source>
        <dbReference type="ARBA" id="ARBA00022692"/>
    </source>
</evidence>
<dbReference type="GO" id="GO:0006811">
    <property type="term" value="P:monoatomic ion transport"/>
    <property type="evidence" value="ECO:0007669"/>
    <property type="project" value="UniProtKB-KW"/>
</dbReference>
<dbReference type="InterPro" id="IPR037066">
    <property type="entry name" value="Plug_dom_sf"/>
</dbReference>
<dbReference type="Proteomes" id="UP000440304">
    <property type="component" value="Unassembled WGS sequence"/>
</dbReference>
<dbReference type="Pfam" id="PF00593">
    <property type="entry name" value="TonB_dep_Rec_b-barrel"/>
    <property type="match status" value="1"/>
</dbReference>
<keyword evidence="3 10" id="KW-1134">Transmembrane beta strand</keyword>
<dbReference type="SUPFAM" id="SSF56935">
    <property type="entry name" value="Porins"/>
    <property type="match status" value="1"/>
</dbReference>
<evidence type="ECO:0000256" key="5">
    <source>
        <dbReference type="ARBA" id="ARBA00022729"/>
    </source>
</evidence>
<gene>
    <name evidence="15" type="ORF">GR156_12465</name>
</gene>
<organism evidence="15 16">
    <name type="scientific">Shinella zoogloeoides</name>
    <name type="common">Crabtreella saccharophila</name>
    <dbReference type="NCBI Taxonomy" id="352475"/>
    <lineage>
        <taxon>Bacteria</taxon>
        <taxon>Pseudomonadati</taxon>
        <taxon>Pseudomonadota</taxon>
        <taxon>Alphaproteobacteria</taxon>
        <taxon>Hyphomicrobiales</taxon>
        <taxon>Rhizobiaceae</taxon>
        <taxon>Shinella</taxon>
    </lineage>
</organism>
<keyword evidence="15" id="KW-0675">Receptor</keyword>
<evidence type="ECO:0000256" key="10">
    <source>
        <dbReference type="PROSITE-ProRule" id="PRU01360"/>
    </source>
</evidence>
<keyword evidence="6" id="KW-0406">Ion transport</keyword>
<comment type="subcellular location">
    <subcellularLocation>
        <location evidence="1 10">Cell outer membrane</location>
        <topology evidence="1 10">Multi-pass membrane protein</topology>
    </subcellularLocation>
</comment>
<evidence type="ECO:0000256" key="2">
    <source>
        <dbReference type="ARBA" id="ARBA00022448"/>
    </source>
</evidence>
<dbReference type="InterPro" id="IPR036942">
    <property type="entry name" value="Beta-barrel_TonB_sf"/>
</dbReference>
<keyword evidence="5 12" id="KW-0732">Signal</keyword>
<dbReference type="AlphaFoldDB" id="A0A6N8TCY2"/>
<keyword evidence="8 10" id="KW-0472">Membrane</keyword>
<dbReference type="Gene3D" id="2.170.130.10">
    <property type="entry name" value="TonB-dependent receptor, plug domain"/>
    <property type="match status" value="1"/>
</dbReference>
<keyword evidence="4 10" id="KW-0812">Transmembrane</keyword>
<evidence type="ECO:0000256" key="3">
    <source>
        <dbReference type="ARBA" id="ARBA00022452"/>
    </source>
</evidence>
<sequence>MRNRLAGTGLLAIAFCQPVLAEDQAPTELEQVVVTDGLTSVELEKSGRAVTVVTGEQMEKNRVRYVSDALRLVPGLAVSRAGSVGGLTQVRMRGAESDQVLVVIDGVEASNHTRGEFDFGGLVAEDIERIEILRGPQSTFWGANAMAGVISITTRKGERGSRKSTAQTEVGSDGTLMGALATRGGGENFDYALSGSMRRSRGFDISDLGAEDDGARNSTFNGRFSADISPETTVDGTLRLVDRRTDLDEQDFMTAETYDVNDYQDDRELYGSIGIANTALDGALTQKARLAASDMRSFNHSALFGDSSSEGNRYNAAYQASYRYEDLENQVHQLTAGYEWQRETYAPSQYTTTFSRNTHAAIGEYRGEFFDQLFINGGLRQDWNDTFADATTWTASAAWQVPEMETRLHASVGTGVTNPTFTEQYGFFPGSFVGNPNLKPEESFGWDIGVEKRFFDGGLVIDVTYFNQNLENEISSTQISPGLYRPINMGGESLRQGVEVSATVDFFNGLTATASYTYTDASEQEVAGGARLAETRRPRHSGSLNAAYAFYDDRARVFVEALFNGAAEDRVFASTLPPRVTLGGYTLVNVGGSFKVNETVEAYGRIDNLFDRDYREVFGFNTPGLTAFAGLKATF</sequence>
<comment type="similarity">
    <text evidence="10 11">Belongs to the TonB-dependent receptor family.</text>
</comment>
<dbReference type="GO" id="GO:0009279">
    <property type="term" value="C:cell outer membrane"/>
    <property type="evidence" value="ECO:0007669"/>
    <property type="project" value="UniProtKB-SubCell"/>
</dbReference>
<dbReference type="OrthoDB" id="9760333at2"/>
<dbReference type="PANTHER" id="PTHR30069">
    <property type="entry name" value="TONB-DEPENDENT OUTER MEMBRANE RECEPTOR"/>
    <property type="match status" value="1"/>
</dbReference>
<dbReference type="GO" id="GO:0015889">
    <property type="term" value="P:cobalamin transport"/>
    <property type="evidence" value="ECO:0007669"/>
    <property type="project" value="TreeGrafter"/>
</dbReference>
<feature type="signal peptide" evidence="12">
    <location>
        <begin position="1"/>
        <end position="21"/>
    </location>
</feature>
<proteinExistence type="inferred from homology"/>
<name>A0A6N8TCY2_SHIZO</name>
<dbReference type="Gene3D" id="2.40.170.20">
    <property type="entry name" value="TonB-dependent receptor, beta-barrel domain"/>
    <property type="match status" value="1"/>
</dbReference>
<dbReference type="InterPro" id="IPR012910">
    <property type="entry name" value="Plug_dom"/>
</dbReference>
<evidence type="ECO:0000256" key="12">
    <source>
        <dbReference type="SAM" id="SignalP"/>
    </source>
</evidence>
<evidence type="ECO:0000313" key="16">
    <source>
        <dbReference type="Proteomes" id="UP000440304"/>
    </source>
</evidence>
<keyword evidence="9 10" id="KW-0998">Cell outer membrane</keyword>
<dbReference type="EMBL" id="WUML01000009">
    <property type="protein sequence ID" value="MXO01123.1"/>
    <property type="molecule type" value="Genomic_DNA"/>
</dbReference>
<dbReference type="RefSeq" id="WP_160786505.1">
    <property type="nucleotide sequence ID" value="NZ_CP086612.1"/>
</dbReference>
<dbReference type="Pfam" id="PF07715">
    <property type="entry name" value="Plug"/>
    <property type="match status" value="1"/>
</dbReference>
<evidence type="ECO:0000256" key="6">
    <source>
        <dbReference type="ARBA" id="ARBA00023065"/>
    </source>
</evidence>
<evidence type="ECO:0000256" key="7">
    <source>
        <dbReference type="ARBA" id="ARBA00023077"/>
    </source>
</evidence>
<feature type="domain" description="TonB-dependent receptor-like beta-barrel" evidence="13">
    <location>
        <begin position="209"/>
        <end position="609"/>
    </location>
</feature>
<dbReference type="PANTHER" id="PTHR30069:SF53">
    <property type="entry name" value="COLICIN I RECEPTOR-RELATED"/>
    <property type="match status" value="1"/>
</dbReference>
<evidence type="ECO:0000259" key="13">
    <source>
        <dbReference type="Pfam" id="PF00593"/>
    </source>
</evidence>